<dbReference type="EC" id="3.4.21.-" evidence="3"/>
<dbReference type="Proteomes" id="UP001379533">
    <property type="component" value="Chromosome"/>
</dbReference>
<dbReference type="PROSITE" id="PS00134">
    <property type="entry name" value="TRYPSIN_HIS"/>
    <property type="match status" value="1"/>
</dbReference>
<keyword evidence="1" id="KW-1015">Disulfide bond</keyword>
<dbReference type="Gene3D" id="2.40.10.10">
    <property type="entry name" value="Trypsin-like serine proteases"/>
    <property type="match status" value="1"/>
</dbReference>
<dbReference type="SMART" id="SM00020">
    <property type="entry name" value="Tryp_SPc"/>
    <property type="match status" value="1"/>
</dbReference>
<sequence length="264" mass="27714">MIRYNGAPVSFLSVLGVAFMIMGCAESTENLDRQAETMDRSATPIINGAADNHDEVVSLAETESGAGLCTGTIVATKGSTGYVLTAAHCCEPGALPTIVGVGAAFRTAVKHPITDVLAHPSYSGEASSPYDFCMVSFTGADASTKTIPPIPPELDAVEAGAALDAVGFGRTNTNPQVPLTDPRRLHVMYRVIDFPSDRLITRFDGREGGICPGDSGGPDLLTLGEKTYVFGVHSTVSTAHCNGTSKSGTVSKVYPWIMAYIRRP</sequence>
<dbReference type="PANTHER" id="PTHR24276">
    <property type="entry name" value="POLYSERASE-RELATED"/>
    <property type="match status" value="1"/>
</dbReference>
<evidence type="ECO:0000259" key="2">
    <source>
        <dbReference type="PROSITE" id="PS50240"/>
    </source>
</evidence>
<dbReference type="InterPro" id="IPR009003">
    <property type="entry name" value="Peptidase_S1_PA"/>
</dbReference>
<keyword evidence="4" id="KW-1185">Reference proteome</keyword>
<dbReference type="GO" id="GO:0016787">
    <property type="term" value="F:hydrolase activity"/>
    <property type="evidence" value="ECO:0007669"/>
    <property type="project" value="UniProtKB-KW"/>
</dbReference>
<name>A0ABZ2KIT3_9BACT</name>
<organism evidence="3 4">
    <name type="scientific">Pendulispora brunnea</name>
    <dbReference type="NCBI Taxonomy" id="2905690"/>
    <lineage>
        <taxon>Bacteria</taxon>
        <taxon>Pseudomonadati</taxon>
        <taxon>Myxococcota</taxon>
        <taxon>Myxococcia</taxon>
        <taxon>Myxococcales</taxon>
        <taxon>Sorangiineae</taxon>
        <taxon>Pendulisporaceae</taxon>
        <taxon>Pendulispora</taxon>
    </lineage>
</organism>
<dbReference type="SUPFAM" id="SSF50494">
    <property type="entry name" value="Trypsin-like serine proteases"/>
    <property type="match status" value="1"/>
</dbReference>
<dbReference type="PANTHER" id="PTHR24276:SF98">
    <property type="entry name" value="FI18310P1-RELATED"/>
    <property type="match status" value="1"/>
</dbReference>
<accession>A0ABZ2KIT3</accession>
<dbReference type="InterPro" id="IPR050430">
    <property type="entry name" value="Peptidase_S1"/>
</dbReference>
<dbReference type="InterPro" id="IPR001254">
    <property type="entry name" value="Trypsin_dom"/>
</dbReference>
<dbReference type="InterPro" id="IPR043504">
    <property type="entry name" value="Peptidase_S1_PA_chymotrypsin"/>
</dbReference>
<dbReference type="EMBL" id="CP089982">
    <property type="protein sequence ID" value="WXA96246.1"/>
    <property type="molecule type" value="Genomic_DNA"/>
</dbReference>
<dbReference type="PROSITE" id="PS51257">
    <property type="entry name" value="PROKAR_LIPOPROTEIN"/>
    <property type="match status" value="1"/>
</dbReference>
<dbReference type="PROSITE" id="PS50240">
    <property type="entry name" value="TRYPSIN_DOM"/>
    <property type="match status" value="1"/>
</dbReference>
<feature type="domain" description="Peptidase S1" evidence="2">
    <location>
        <begin position="45"/>
        <end position="264"/>
    </location>
</feature>
<reference evidence="3 4" key="1">
    <citation type="submission" date="2021-12" db="EMBL/GenBank/DDBJ databases">
        <title>Discovery of the Pendulisporaceae a myxobacterial family with distinct sporulation behavior and unique specialized metabolism.</title>
        <authorList>
            <person name="Garcia R."/>
            <person name="Popoff A."/>
            <person name="Bader C.D."/>
            <person name="Loehr J."/>
            <person name="Walesch S."/>
            <person name="Walt C."/>
            <person name="Boldt J."/>
            <person name="Bunk B."/>
            <person name="Haeckl F.J.F.P.J."/>
            <person name="Gunesch A.P."/>
            <person name="Birkelbach J."/>
            <person name="Nuebel U."/>
            <person name="Pietschmann T."/>
            <person name="Bach T."/>
            <person name="Mueller R."/>
        </authorList>
    </citation>
    <scope>NUCLEOTIDE SEQUENCE [LARGE SCALE GENOMIC DNA]</scope>
    <source>
        <strain evidence="3 4">MSr12523</strain>
    </source>
</reference>
<keyword evidence="3" id="KW-0378">Hydrolase</keyword>
<dbReference type="RefSeq" id="WP_394846862.1">
    <property type="nucleotide sequence ID" value="NZ_CP089982.1"/>
</dbReference>
<proteinExistence type="predicted"/>
<dbReference type="Pfam" id="PF00089">
    <property type="entry name" value="Trypsin"/>
    <property type="match status" value="1"/>
</dbReference>
<evidence type="ECO:0000313" key="4">
    <source>
        <dbReference type="Proteomes" id="UP001379533"/>
    </source>
</evidence>
<evidence type="ECO:0000256" key="1">
    <source>
        <dbReference type="ARBA" id="ARBA00023157"/>
    </source>
</evidence>
<evidence type="ECO:0000313" key="3">
    <source>
        <dbReference type="EMBL" id="WXA96246.1"/>
    </source>
</evidence>
<dbReference type="InterPro" id="IPR018114">
    <property type="entry name" value="TRYPSIN_HIS"/>
</dbReference>
<gene>
    <name evidence="3" type="ORF">LZC95_05275</name>
</gene>
<protein>
    <submittedName>
        <fullName evidence="3">Trypsin-like serine protease</fullName>
        <ecNumber evidence="3">3.4.21.-</ecNumber>
    </submittedName>
</protein>